<dbReference type="RefSeq" id="WP_237444298.1">
    <property type="nucleotide sequence ID" value="NZ_CAKLPX010000001.1"/>
</dbReference>
<protein>
    <recommendedName>
        <fullName evidence="6">Peptidoglycan-associated lipoprotein</fullName>
        <shortName evidence="6">PAL</shortName>
    </recommendedName>
</protein>
<accession>A0ABM9AEM1</accession>
<proteinExistence type="inferred from homology"/>
<organism evidence="9 10">
    <name type="scientific">Sinobacterium norvegicum</name>
    <dbReference type="NCBI Taxonomy" id="1641715"/>
    <lineage>
        <taxon>Bacteria</taxon>
        <taxon>Pseudomonadati</taxon>
        <taxon>Pseudomonadota</taxon>
        <taxon>Gammaproteobacteria</taxon>
        <taxon>Cellvibrionales</taxon>
        <taxon>Spongiibacteraceae</taxon>
        <taxon>Sinobacterium</taxon>
    </lineage>
</organism>
<dbReference type="InterPro" id="IPR039001">
    <property type="entry name" value="Pal"/>
</dbReference>
<evidence type="ECO:0000256" key="7">
    <source>
        <dbReference type="SAM" id="SignalP"/>
    </source>
</evidence>
<evidence type="ECO:0000256" key="5">
    <source>
        <dbReference type="ARBA" id="ARBA00023288"/>
    </source>
</evidence>
<dbReference type="PROSITE" id="PS51123">
    <property type="entry name" value="OMPA_2"/>
    <property type="match status" value="1"/>
</dbReference>
<dbReference type="Proteomes" id="UP000838100">
    <property type="component" value="Unassembled WGS sequence"/>
</dbReference>
<feature type="chain" id="PRO_5045197418" description="Peptidoglycan-associated lipoprotein" evidence="7">
    <location>
        <begin position="29"/>
        <end position="170"/>
    </location>
</feature>
<dbReference type="PANTHER" id="PTHR30329:SF21">
    <property type="entry name" value="LIPOPROTEIN YIAD-RELATED"/>
    <property type="match status" value="1"/>
</dbReference>
<keyword evidence="4 6" id="KW-0998">Cell outer membrane</keyword>
<reference evidence="9" key="1">
    <citation type="submission" date="2021-12" db="EMBL/GenBank/DDBJ databases">
        <authorList>
            <person name="Rodrigo-Torres L."/>
            <person name="Arahal R. D."/>
            <person name="Lucena T."/>
        </authorList>
    </citation>
    <scope>NUCLEOTIDE SEQUENCE</scope>
    <source>
        <strain evidence="9">CECT 8267</strain>
    </source>
</reference>
<comment type="subunit">
    <text evidence="6">The Tol-Pal system is composed of five core proteins: the inner membrane proteins TolA, TolQ and TolR, the periplasmic protein TolB and the outer membrane protein Pal. They form a network linking the inner and outer membranes and the peptidoglycan layer.</text>
</comment>
<comment type="similarity">
    <text evidence="6">Belongs to the Pal lipoprotein family.</text>
</comment>
<evidence type="ECO:0000313" key="10">
    <source>
        <dbReference type="Proteomes" id="UP000838100"/>
    </source>
</evidence>
<evidence type="ECO:0000256" key="2">
    <source>
        <dbReference type="ARBA" id="ARBA00023136"/>
    </source>
</evidence>
<evidence type="ECO:0000256" key="4">
    <source>
        <dbReference type="ARBA" id="ARBA00023237"/>
    </source>
</evidence>
<keyword evidence="3 6" id="KW-0564">Palmitate</keyword>
<gene>
    <name evidence="9" type="primary">pal_3</name>
    <name evidence="6" type="synonym">pal</name>
    <name evidence="9" type="ORF">SIN8267_01765</name>
</gene>
<evidence type="ECO:0000256" key="6">
    <source>
        <dbReference type="HAMAP-Rule" id="MF_02204"/>
    </source>
</evidence>
<keyword evidence="5 6" id="KW-0449">Lipoprotein</keyword>
<evidence type="ECO:0000256" key="1">
    <source>
        <dbReference type="ARBA" id="ARBA00022729"/>
    </source>
</evidence>
<dbReference type="SUPFAM" id="SSF103088">
    <property type="entry name" value="OmpA-like"/>
    <property type="match status" value="1"/>
</dbReference>
<dbReference type="PANTHER" id="PTHR30329">
    <property type="entry name" value="STATOR ELEMENT OF FLAGELLAR MOTOR COMPLEX"/>
    <property type="match status" value="1"/>
</dbReference>
<comment type="subcellular location">
    <subcellularLocation>
        <location evidence="6">Cell outer membrane</location>
        <topology evidence="6">Lipid-anchor</topology>
    </subcellularLocation>
</comment>
<dbReference type="InterPro" id="IPR006664">
    <property type="entry name" value="OMP_bac"/>
</dbReference>
<keyword evidence="2 6" id="KW-0472">Membrane</keyword>
<dbReference type="Pfam" id="PF00691">
    <property type="entry name" value="OmpA"/>
    <property type="match status" value="1"/>
</dbReference>
<dbReference type="PROSITE" id="PS01068">
    <property type="entry name" value="OMPA_1"/>
    <property type="match status" value="1"/>
</dbReference>
<dbReference type="HAMAP" id="MF_02204">
    <property type="entry name" value="Pal"/>
    <property type="match status" value="1"/>
</dbReference>
<keyword evidence="6" id="KW-0132">Cell division</keyword>
<comment type="function">
    <text evidence="6">Part of the Tol-Pal system, which plays a role in outer membrane invagination during cell division and is important for maintaining outer membrane integrity.</text>
</comment>
<comment type="caution">
    <text evidence="9">The sequence shown here is derived from an EMBL/GenBank/DDBJ whole genome shotgun (WGS) entry which is preliminary data.</text>
</comment>
<dbReference type="EMBL" id="CAKLPX010000001">
    <property type="protein sequence ID" value="CAH0991653.1"/>
    <property type="molecule type" value="Genomic_DNA"/>
</dbReference>
<name>A0ABM9AEM1_9GAMM</name>
<evidence type="ECO:0000259" key="8">
    <source>
        <dbReference type="PROSITE" id="PS51123"/>
    </source>
</evidence>
<evidence type="ECO:0000256" key="3">
    <source>
        <dbReference type="ARBA" id="ARBA00023139"/>
    </source>
</evidence>
<dbReference type="InterPro" id="IPR006665">
    <property type="entry name" value="OmpA-like"/>
</dbReference>
<dbReference type="PRINTS" id="PR01021">
    <property type="entry name" value="OMPADOMAIN"/>
</dbReference>
<dbReference type="InterPro" id="IPR050330">
    <property type="entry name" value="Bact_OuterMem_StrucFunc"/>
</dbReference>
<keyword evidence="10" id="KW-1185">Reference proteome</keyword>
<feature type="signal peptide" evidence="7">
    <location>
        <begin position="1"/>
        <end position="28"/>
    </location>
</feature>
<dbReference type="InterPro" id="IPR036737">
    <property type="entry name" value="OmpA-like_sf"/>
</dbReference>
<feature type="domain" description="OmpA-like" evidence="8">
    <location>
        <begin position="56"/>
        <end position="170"/>
    </location>
</feature>
<dbReference type="CDD" id="cd07185">
    <property type="entry name" value="OmpA_C-like"/>
    <property type="match status" value="1"/>
</dbReference>
<keyword evidence="6" id="KW-0131">Cell cycle</keyword>
<dbReference type="PROSITE" id="PS51257">
    <property type="entry name" value="PROKAR_LIPOPROTEIN"/>
    <property type="match status" value="1"/>
</dbReference>
<dbReference type="Gene3D" id="3.30.1330.60">
    <property type="entry name" value="OmpA-like domain"/>
    <property type="match status" value="1"/>
</dbReference>
<keyword evidence="1 6" id="KW-0732">Signal</keyword>
<evidence type="ECO:0000313" key="9">
    <source>
        <dbReference type="EMBL" id="CAH0991653.1"/>
    </source>
</evidence>
<dbReference type="InterPro" id="IPR006690">
    <property type="entry name" value="OMPA-like_CS"/>
</dbReference>
<sequence length="170" mass="17669">MALQKLKTAAGLAVAMALVSGCSSTQEADDAAAAEAAAAEQAAAEAAAAQAAADAQAAAEAALNNVYLFAFDTSTLSADVRADLDAQAMVLKELPGVIRLEGHADERGTPEYNLALGERRAQAVANYLAIQGVPRAQIEVISYGEEKPAVQGYGDSVWSQNRRVELKYSK</sequence>